<protein>
    <submittedName>
        <fullName evidence="1">Uncharacterized protein</fullName>
    </submittedName>
</protein>
<proteinExistence type="predicted"/>
<reference evidence="1" key="1">
    <citation type="journal article" date="2019" name="PLoS Negl. Trop. Dis.">
        <title>Revisiting the worldwide diversity of Leptospira species in the environment.</title>
        <authorList>
            <person name="Vincent A.T."/>
            <person name="Schiettekatte O."/>
            <person name="Bourhy P."/>
            <person name="Veyrier F.J."/>
            <person name="Picardeau M."/>
        </authorList>
    </citation>
    <scope>NUCLEOTIDE SEQUENCE [LARGE SCALE GENOMIC DNA]</scope>
    <source>
        <strain evidence="1">201800265</strain>
    </source>
</reference>
<organism evidence="1 2">
    <name type="scientific">Leptospira koniambonensis</name>
    <dbReference type="NCBI Taxonomy" id="2484950"/>
    <lineage>
        <taxon>Bacteria</taxon>
        <taxon>Pseudomonadati</taxon>
        <taxon>Spirochaetota</taxon>
        <taxon>Spirochaetia</taxon>
        <taxon>Leptospirales</taxon>
        <taxon>Leptospiraceae</taxon>
        <taxon>Leptospira</taxon>
    </lineage>
</organism>
<dbReference type="EMBL" id="RQFY01000007">
    <property type="protein sequence ID" value="TGL31327.1"/>
    <property type="molecule type" value="Genomic_DNA"/>
</dbReference>
<dbReference type="RefSeq" id="WP_135616083.1">
    <property type="nucleotide sequence ID" value="NZ_JBNURZ010000005.1"/>
</dbReference>
<name>A0A4R9J590_9LEPT</name>
<keyword evidence="2" id="KW-1185">Reference proteome</keyword>
<sequence>MKLTSLLAITFLITCASGELKKSNYSKLELEDICKFAKSDNEGVYKKLIIFKTQIRKYPEDLSHSGIIDSAVLSEIFEEGENLPTAEIRQFYDEDACLKYSFLFFRKDVIAKFQKIDIGTKVHISAKFGVISRSKDITKKPTVAILIENVELILRGN</sequence>
<evidence type="ECO:0000313" key="1">
    <source>
        <dbReference type="EMBL" id="TGL31327.1"/>
    </source>
</evidence>
<dbReference type="AlphaFoldDB" id="A0A4R9J590"/>
<dbReference type="Proteomes" id="UP000297871">
    <property type="component" value="Unassembled WGS sequence"/>
</dbReference>
<comment type="caution">
    <text evidence="1">The sequence shown here is derived from an EMBL/GenBank/DDBJ whole genome shotgun (WGS) entry which is preliminary data.</text>
</comment>
<accession>A0A4R9J590</accession>
<dbReference type="OrthoDB" id="9924788at2"/>
<evidence type="ECO:0000313" key="2">
    <source>
        <dbReference type="Proteomes" id="UP000297871"/>
    </source>
</evidence>
<gene>
    <name evidence="1" type="ORF">EHQ52_15430</name>
</gene>